<feature type="active site" description="Proton donor; for dehydratase activity" evidence="7">
    <location>
        <position position="1179"/>
    </location>
</feature>
<name>A0A9W4XDB0_9PLEO</name>
<feature type="domain" description="Carrier" evidence="8">
    <location>
        <begin position="2155"/>
        <end position="2232"/>
    </location>
</feature>
<dbReference type="Gene3D" id="3.40.50.150">
    <property type="entry name" value="Vaccinia Virus protein VP39"/>
    <property type="match status" value="1"/>
</dbReference>
<dbReference type="InterPro" id="IPR036736">
    <property type="entry name" value="ACP-like_sf"/>
</dbReference>
<protein>
    <recommendedName>
        <fullName evidence="13">Polyketide synthase</fullName>
    </recommendedName>
</protein>
<dbReference type="InterPro" id="IPR014030">
    <property type="entry name" value="Ketoacyl_synth_N"/>
</dbReference>
<evidence type="ECO:0000313" key="12">
    <source>
        <dbReference type="Proteomes" id="UP001152607"/>
    </source>
</evidence>
<dbReference type="InterPro" id="IPR018201">
    <property type="entry name" value="Ketoacyl_synth_AS"/>
</dbReference>
<keyword evidence="1" id="KW-0596">Phosphopantetheine</keyword>
<dbReference type="Pfam" id="PF00698">
    <property type="entry name" value="Acyl_transf_1"/>
    <property type="match status" value="1"/>
</dbReference>
<dbReference type="PROSITE" id="PS52004">
    <property type="entry name" value="KS3_2"/>
    <property type="match status" value="1"/>
</dbReference>
<dbReference type="Gene3D" id="1.10.1200.10">
    <property type="entry name" value="ACP-like"/>
    <property type="match status" value="1"/>
</dbReference>
<reference evidence="11" key="1">
    <citation type="submission" date="2023-01" db="EMBL/GenBank/DDBJ databases">
        <authorList>
            <person name="Van Ghelder C."/>
            <person name="Rancurel C."/>
        </authorList>
    </citation>
    <scope>NUCLEOTIDE SEQUENCE</scope>
    <source>
        <strain evidence="11">CNCM I-4278</strain>
    </source>
</reference>
<dbReference type="SUPFAM" id="SSF53335">
    <property type="entry name" value="S-adenosyl-L-methionine-dependent methyltransferases"/>
    <property type="match status" value="1"/>
</dbReference>
<evidence type="ECO:0008006" key="13">
    <source>
        <dbReference type="Google" id="ProtNLM"/>
    </source>
</evidence>
<dbReference type="InterPro" id="IPR057326">
    <property type="entry name" value="KR_dom"/>
</dbReference>
<evidence type="ECO:0000256" key="6">
    <source>
        <dbReference type="ARBA" id="ARBA00023315"/>
    </source>
</evidence>
<dbReference type="Pfam" id="PF21089">
    <property type="entry name" value="PKS_DH_N"/>
    <property type="match status" value="1"/>
</dbReference>
<evidence type="ECO:0000259" key="9">
    <source>
        <dbReference type="PROSITE" id="PS52004"/>
    </source>
</evidence>
<accession>A0A9W4XDB0</accession>
<dbReference type="InterPro" id="IPR014043">
    <property type="entry name" value="Acyl_transferase_dom"/>
</dbReference>
<dbReference type="InterPro" id="IPR020841">
    <property type="entry name" value="PKS_Beta-ketoAc_synthase_dom"/>
</dbReference>
<keyword evidence="12" id="KW-1185">Reference proteome</keyword>
<dbReference type="InterPro" id="IPR016036">
    <property type="entry name" value="Malonyl_transacylase_ACP-bd"/>
</dbReference>
<dbReference type="SMART" id="SM00825">
    <property type="entry name" value="PKS_KS"/>
    <property type="match status" value="1"/>
</dbReference>
<dbReference type="InterPro" id="IPR020806">
    <property type="entry name" value="PKS_PP-bd"/>
</dbReference>
<evidence type="ECO:0000313" key="11">
    <source>
        <dbReference type="EMBL" id="CAI6243331.1"/>
    </source>
</evidence>
<evidence type="ECO:0000256" key="5">
    <source>
        <dbReference type="ARBA" id="ARBA00023268"/>
    </source>
</evidence>
<dbReference type="Pfam" id="PF02801">
    <property type="entry name" value="Ketoacyl-synt_C"/>
    <property type="match status" value="1"/>
</dbReference>
<gene>
    <name evidence="11" type="ORF">PDIGIT_LOCUS672</name>
</gene>
<dbReference type="GO" id="GO:0004312">
    <property type="term" value="F:fatty acid synthase activity"/>
    <property type="evidence" value="ECO:0007669"/>
    <property type="project" value="TreeGrafter"/>
</dbReference>
<organism evidence="11 12">
    <name type="scientific">Periconia digitata</name>
    <dbReference type="NCBI Taxonomy" id="1303443"/>
    <lineage>
        <taxon>Eukaryota</taxon>
        <taxon>Fungi</taxon>
        <taxon>Dikarya</taxon>
        <taxon>Ascomycota</taxon>
        <taxon>Pezizomycotina</taxon>
        <taxon>Dothideomycetes</taxon>
        <taxon>Pleosporomycetidae</taxon>
        <taxon>Pleosporales</taxon>
        <taxon>Massarineae</taxon>
        <taxon>Periconiaceae</taxon>
        <taxon>Periconia</taxon>
    </lineage>
</organism>
<feature type="domain" description="Ketosynthase family 3 (KS3)" evidence="9">
    <location>
        <begin position="4"/>
        <end position="429"/>
    </location>
</feature>
<dbReference type="EMBL" id="CAOQHR010000001">
    <property type="protein sequence ID" value="CAI6243331.1"/>
    <property type="molecule type" value="Genomic_DNA"/>
</dbReference>
<dbReference type="GO" id="GO:0006633">
    <property type="term" value="P:fatty acid biosynthetic process"/>
    <property type="evidence" value="ECO:0007669"/>
    <property type="project" value="InterPro"/>
</dbReference>
<dbReference type="SUPFAM" id="SSF55048">
    <property type="entry name" value="Probable ACP-binding domain of malonyl-CoA ACP transacylase"/>
    <property type="match status" value="1"/>
</dbReference>
<dbReference type="InterPro" id="IPR009081">
    <property type="entry name" value="PP-bd_ACP"/>
</dbReference>
<dbReference type="Pfam" id="PF23114">
    <property type="entry name" value="NAD-bd_HRPKS_sdrA"/>
    <property type="match status" value="1"/>
</dbReference>
<dbReference type="InterPro" id="IPR049552">
    <property type="entry name" value="PKS_DH_N"/>
</dbReference>
<dbReference type="GO" id="GO:0044550">
    <property type="term" value="P:secondary metabolite biosynthetic process"/>
    <property type="evidence" value="ECO:0007669"/>
    <property type="project" value="UniProtKB-ARBA"/>
</dbReference>
<dbReference type="SMART" id="SM00826">
    <property type="entry name" value="PKS_DH"/>
    <property type="match status" value="1"/>
</dbReference>
<evidence type="ECO:0000256" key="3">
    <source>
        <dbReference type="ARBA" id="ARBA00022679"/>
    </source>
</evidence>
<dbReference type="CDD" id="cd02440">
    <property type="entry name" value="AdoMet_MTases"/>
    <property type="match status" value="1"/>
</dbReference>
<keyword evidence="3" id="KW-0808">Transferase</keyword>
<dbReference type="SUPFAM" id="SSF53901">
    <property type="entry name" value="Thiolase-like"/>
    <property type="match status" value="1"/>
</dbReference>
<dbReference type="Pfam" id="PF14765">
    <property type="entry name" value="PS-DH"/>
    <property type="match status" value="1"/>
</dbReference>
<dbReference type="InterPro" id="IPR049551">
    <property type="entry name" value="PKS_DH_C"/>
</dbReference>
<dbReference type="PROSITE" id="PS50075">
    <property type="entry name" value="CARRIER"/>
    <property type="match status" value="1"/>
</dbReference>
<feature type="region of interest" description="C-terminal hotdog fold" evidence="7">
    <location>
        <begin position="1114"/>
        <end position="1268"/>
    </location>
</feature>
<dbReference type="SMART" id="SM00827">
    <property type="entry name" value="PKS_AT"/>
    <property type="match status" value="1"/>
</dbReference>
<dbReference type="Pfam" id="PF08659">
    <property type="entry name" value="KR"/>
    <property type="match status" value="1"/>
</dbReference>
<evidence type="ECO:0000259" key="8">
    <source>
        <dbReference type="PROSITE" id="PS50075"/>
    </source>
</evidence>
<dbReference type="Gene3D" id="3.40.366.10">
    <property type="entry name" value="Malonyl-Coenzyme A Acyl Carrier Protein, domain 2"/>
    <property type="match status" value="1"/>
</dbReference>
<dbReference type="GO" id="GO:0031177">
    <property type="term" value="F:phosphopantetheine binding"/>
    <property type="evidence" value="ECO:0007669"/>
    <property type="project" value="InterPro"/>
</dbReference>
<dbReference type="InterPro" id="IPR013968">
    <property type="entry name" value="PKS_KR"/>
</dbReference>
<dbReference type="InterPro" id="IPR042104">
    <property type="entry name" value="PKS_dehydratase_sf"/>
</dbReference>
<dbReference type="OrthoDB" id="329835at2759"/>
<keyword evidence="2" id="KW-0597">Phosphoprotein</keyword>
<comment type="caution">
    <text evidence="11">The sequence shown here is derived from an EMBL/GenBank/DDBJ whole genome shotgun (WGS) entry which is preliminary data.</text>
</comment>
<dbReference type="InterPro" id="IPR029063">
    <property type="entry name" value="SAM-dependent_MTases_sf"/>
</dbReference>
<dbReference type="SUPFAM" id="SSF51735">
    <property type="entry name" value="NAD(P)-binding Rossmann-fold domains"/>
    <property type="match status" value="1"/>
</dbReference>
<evidence type="ECO:0000256" key="2">
    <source>
        <dbReference type="ARBA" id="ARBA00022553"/>
    </source>
</evidence>
<dbReference type="InterPro" id="IPR016039">
    <property type="entry name" value="Thiolase-like"/>
</dbReference>
<dbReference type="Gene3D" id="3.40.47.10">
    <property type="match status" value="1"/>
</dbReference>
<dbReference type="SUPFAM" id="SSF47336">
    <property type="entry name" value="ACP-like"/>
    <property type="match status" value="1"/>
</dbReference>
<dbReference type="SMART" id="SM00822">
    <property type="entry name" value="PKS_KR"/>
    <property type="match status" value="1"/>
</dbReference>
<dbReference type="InterPro" id="IPR036291">
    <property type="entry name" value="NAD(P)-bd_dom_sf"/>
</dbReference>
<dbReference type="SUPFAM" id="SSF52151">
    <property type="entry name" value="FabD/lysophospholipase-like"/>
    <property type="match status" value="1"/>
</dbReference>
<dbReference type="Pfam" id="PF00550">
    <property type="entry name" value="PP-binding"/>
    <property type="match status" value="1"/>
</dbReference>
<dbReference type="PANTHER" id="PTHR43775">
    <property type="entry name" value="FATTY ACID SYNTHASE"/>
    <property type="match status" value="1"/>
</dbReference>
<feature type="domain" description="PKS/mFAS DH" evidence="10">
    <location>
        <begin position="964"/>
        <end position="1268"/>
    </location>
</feature>
<dbReference type="Gene3D" id="3.10.129.110">
    <property type="entry name" value="Polyketide synthase dehydratase"/>
    <property type="match status" value="1"/>
</dbReference>
<dbReference type="InterPro" id="IPR016035">
    <property type="entry name" value="Acyl_Trfase/lysoPLipase"/>
</dbReference>
<dbReference type="PROSITE" id="PS52019">
    <property type="entry name" value="PKS_MFAS_DH"/>
    <property type="match status" value="1"/>
</dbReference>
<proteinExistence type="predicted"/>
<evidence type="ECO:0000256" key="1">
    <source>
        <dbReference type="ARBA" id="ARBA00022450"/>
    </source>
</evidence>
<evidence type="ECO:0000256" key="7">
    <source>
        <dbReference type="PROSITE-ProRule" id="PRU01363"/>
    </source>
</evidence>
<dbReference type="InterPro" id="IPR001227">
    <property type="entry name" value="Ac_transferase_dom_sf"/>
</dbReference>
<evidence type="ECO:0000259" key="10">
    <source>
        <dbReference type="PROSITE" id="PS52019"/>
    </source>
</evidence>
<dbReference type="InterPro" id="IPR020807">
    <property type="entry name" value="PKS_DH"/>
</dbReference>
<dbReference type="Gene3D" id="3.40.50.720">
    <property type="entry name" value="NAD(P)-binding Rossmann-like Domain"/>
    <property type="match status" value="1"/>
</dbReference>
<evidence type="ECO:0000256" key="4">
    <source>
        <dbReference type="ARBA" id="ARBA00023002"/>
    </source>
</evidence>
<dbReference type="Pfam" id="PF08242">
    <property type="entry name" value="Methyltransf_12"/>
    <property type="match status" value="1"/>
</dbReference>
<dbReference type="InterPro" id="IPR050091">
    <property type="entry name" value="PKS_NRPS_Biosynth_Enz"/>
</dbReference>
<dbReference type="Proteomes" id="UP001152607">
    <property type="component" value="Unassembled WGS sequence"/>
</dbReference>
<keyword evidence="6" id="KW-0012">Acyltransferase</keyword>
<dbReference type="Pfam" id="PF16197">
    <property type="entry name" value="KAsynt_C_assoc"/>
    <property type="match status" value="1"/>
</dbReference>
<feature type="region of interest" description="N-terminal hotdog fold" evidence="7">
    <location>
        <begin position="964"/>
        <end position="1098"/>
    </location>
</feature>
<keyword evidence="4" id="KW-0560">Oxidoreductase</keyword>
<keyword evidence="5" id="KW-0511">Multifunctional enzyme</keyword>
<feature type="active site" description="Proton acceptor; for dehydratase activity" evidence="7">
    <location>
        <position position="998"/>
    </location>
</feature>
<dbReference type="Pfam" id="PF00109">
    <property type="entry name" value="ketoacyl-synt"/>
    <property type="match status" value="1"/>
</dbReference>
<dbReference type="InterPro" id="IPR013217">
    <property type="entry name" value="Methyltransf_12"/>
</dbReference>
<dbReference type="CDD" id="cd00833">
    <property type="entry name" value="PKS"/>
    <property type="match status" value="1"/>
</dbReference>
<dbReference type="PROSITE" id="PS00606">
    <property type="entry name" value="KS3_1"/>
    <property type="match status" value="1"/>
</dbReference>
<dbReference type="GO" id="GO:0016491">
    <property type="term" value="F:oxidoreductase activity"/>
    <property type="evidence" value="ECO:0007669"/>
    <property type="project" value="UniProtKB-KW"/>
</dbReference>
<dbReference type="PANTHER" id="PTHR43775:SF29">
    <property type="entry name" value="ASPERFURANONE POLYKETIDE SYNTHASE AFOG-RELATED"/>
    <property type="match status" value="1"/>
</dbReference>
<dbReference type="InterPro" id="IPR032821">
    <property type="entry name" value="PKS_assoc"/>
</dbReference>
<sequence>MAEQEPLAIVGLAFRLPGDADTPEAFWRIMEERRCVMSEMPEDRFNIDSFYNPDPLRNDTLSLRGAHFMGGKLGAFDASFFSIGPAEAGSMDPQQRGMLESSYHALENAGLPLKSVAGSKTAVFTASFSDDHRVHSLKDPELFSSHSGSATSWSILANRLSWWYDFRGPSVHVDTACSSGLVALHLACQALRNGEANMALVGGSNVLSSVEIFLLMSNLSMLSPSSRSYSFDDRANGYARGEGFGFVVVKKLSDALKNGDTIRAVIRGTGINSDGRTPSLTSPNQDAQEALIRDTYRVAGLDPKDTAFVEAHGTGTPVGDPIEARALGSVFGAARPSGEPVYIGAVKSNIGHLEGGSGIAGLIKSVLAVERAVIPPNTNFENVNPNIDTSALNITFPTECVPWPSTGIRRASVNSFGFGGTNAHVVIDDACGYLKAHNQIGFHQSVDTDLFMGFSPSQPRSGASTPLTPTSWEDLDPSYSTSLPKLLTWSASDEKGVQRVVQAFEHHFAGDSAESYASFSLDSLAYTLTERRSLLQSKSFAVVDSPSDLARLSKLSSTPSKERKPRGVCFVFTGQGAQYSRMGIRLLQYPVFRQSVEQLNDCLRELGCEWNVIEEISKTDENTRVNEPELSQPLCTAIQVALVDLLASFDVTPRMVVGHSSGEIGAAYATGALSAKSAITVAYLRGKAAAALCAADTRGAMMAVGLSEDETNVYLDRYRRENPLAKIVIACNNSPTSVTVAGDDEAIEVVRTQLEDDGMFARKLRIAVAYHSPHVEQVSPLYRSLLEATMIEGRQSNYQCTMVSSVTNQVVEHSQLADPEYWVKNLESPVRFCEAVSNIIKTHHNTRTEGSAAYLDLLEIGPHCALKGPIKNIMAQCLENRFLRYDTVLDRSIDPAHSVLSAVGRLHCLGGSVDLLATNGLHGINKGEIQMIDNLPAYPFDHSVAQWHKSKTYNALAQRKVPRLDLLGLPMIINGPSKMSKRWRKFTRTAETPWVRDHVVSGDVLYPAAGMITMAIEAAKQSADPGRTIKAFRLTDVQMRQALLVPDNKEGVESQIELTAVKSTSKDAEEYFFMLCTLQDDTWVENCTGSICLEYTVDGEDLGMETKTDRAPCTRGVHSTTLYDFFDSMGLGFGPTFQSLTFVATGDQENASSTVSAYPFTGNSSSSRQEHVIHPITLDGIFQTILGALVQGGRRRAPTAVPTKLEELYIDGQGAAAPQTASLQAYAQVLERNTRTTTSNASAWNNEGKLLVVVNGLQTTFVDAVVEDSTAKVDEHLCHQVVWDRDIDFLNYGDATPQHLLPDHLQSLASKQAQREHFANCCKFFAHLCEEILGDVRLEDLTPSRPYLHIYYRWMQEFLAANPTSSELLIPSLDSAMILDRKPLCLSDIIDPESDDGQMFMLAEENIRGILLGTIDPVETLFKSKWAESCYQKMNNDSAKALKHVIELIAFKKPGLKVLEVGAGTGSTTQHVLQYAVSQGWGADGAELSAISTYDFTDVSPSFFPAAKTKFEGVTATMNYLVFDCSRDPAEQGFEAGSYDLIVAANVLHATANLNTTISNVRKLLKKNGKLVLLEITANQWMTQILFGTLPGWWLSEDDYRTSGPCLTDKVWNEVFQKNGFSGTDLVIHSSDDPDCRVCSVIVATAVSGEDKLGKSAPAVSIVIGDDCEEVVLAQEIAQELRRAGCADVVILPLGEAGVRDLSQSLVISLLEYVRPCLISLNEARFYAVRQHLVTAKSVLWVQNTFSGSPVARLSEGLFRVLRSENLGKRFVSYSVSANTPETKIVQNVLRLVQDIASEEESDADSEYQEIDGEMSVCRMVPAPAVEQHMASVAATSTSIATASMGTLDNENACVLDPEATYVVVGGFGGLARTICEWMVNRGARNLLLLSRSGPTSSAAYDLLAKLATRGIRVECPPCDISDATQISNVFTAYASQMPPIRGCIQGALVLQDALFETMAFEQWTATISTRVTGTLNLRAVLPHSMDFFVLLSSLNGLMGMPSQANYAATNTYLDAFAAYYSTPYLPIVSLDLGWMGFAGTVAESQEIQGRMASLQAVRPVEEFEFLGFLDYHCSPANLRSIPTAHQRHNTAIGIHAQNPSPPRSNLLSRPIFRHLLHSASHRASLQSQPTTSQDASAPRFSASTLMRAASSPEEATAAAVAGLRWKVATDLEIPEDDVDPEKPLHEAGVDSLLAVQIKGWVREELKSEVSVFDVMGLKSLSEIGAQIAGASKLVSFATVVVMDEQGAEISS</sequence>
<dbReference type="InterPro" id="IPR049900">
    <property type="entry name" value="PKS_mFAS_DH"/>
</dbReference>
<dbReference type="InterPro" id="IPR056501">
    <property type="entry name" value="NAD-bd_HRPKS_sdrA"/>
</dbReference>
<dbReference type="GO" id="GO:0004315">
    <property type="term" value="F:3-oxoacyl-[acyl-carrier-protein] synthase activity"/>
    <property type="evidence" value="ECO:0007669"/>
    <property type="project" value="InterPro"/>
</dbReference>
<dbReference type="InterPro" id="IPR014031">
    <property type="entry name" value="Ketoacyl_synth_C"/>
</dbReference>
<dbReference type="SMART" id="SM00823">
    <property type="entry name" value="PKS_PP"/>
    <property type="match status" value="1"/>
</dbReference>